<evidence type="ECO:0000313" key="2">
    <source>
        <dbReference type="EMBL" id="GIY49259.1"/>
    </source>
</evidence>
<gene>
    <name evidence="2" type="ORF">CEXT_205261</name>
</gene>
<protein>
    <submittedName>
        <fullName evidence="2">Uncharacterized protein</fullName>
    </submittedName>
</protein>
<keyword evidence="3" id="KW-1185">Reference proteome</keyword>
<reference evidence="2 3" key="1">
    <citation type="submission" date="2021-06" db="EMBL/GenBank/DDBJ databases">
        <title>Caerostris extrusa draft genome.</title>
        <authorList>
            <person name="Kono N."/>
            <person name="Arakawa K."/>
        </authorList>
    </citation>
    <scope>NUCLEOTIDE SEQUENCE [LARGE SCALE GENOMIC DNA]</scope>
</reference>
<evidence type="ECO:0000313" key="3">
    <source>
        <dbReference type="Proteomes" id="UP001054945"/>
    </source>
</evidence>
<feature type="compositionally biased region" description="Basic and acidic residues" evidence="1">
    <location>
        <begin position="26"/>
        <end position="42"/>
    </location>
</feature>
<proteinExistence type="predicted"/>
<organism evidence="2 3">
    <name type="scientific">Caerostris extrusa</name>
    <name type="common">Bark spider</name>
    <name type="synonym">Caerostris bankana</name>
    <dbReference type="NCBI Taxonomy" id="172846"/>
    <lineage>
        <taxon>Eukaryota</taxon>
        <taxon>Metazoa</taxon>
        <taxon>Ecdysozoa</taxon>
        <taxon>Arthropoda</taxon>
        <taxon>Chelicerata</taxon>
        <taxon>Arachnida</taxon>
        <taxon>Araneae</taxon>
        <taxon>Araneomorphae</taxon>
        <taxon>Entelegynae</taxon>
        <taxon>Araneoidea</taxon>
        <taxon>Araneidae</taxon>
        <taxon>Caerostris</taxon>
    </lineage>
</organism>
<dbReference type="EMBL" id="BPLR01011812">
    <property type="protein sequence ID" value="GIY49259.1"/>
    <property type="molecule type" value="Genomic_DNA"/>
</dbReference>
<feature type="compositionally biased region" description="Basic residues" evidence="1">
    <location>
        <begin position="1"/>
        <end position="25"/>
    </location>
</feature>
<dbReference type="Proteomes" id="UP001054945">
    <property type="component" value="Unassembled WGS sequence"/>
</dbReference>
<name>A0AAV4TTR8_CAEEX</name>
<accession>A0AAV4TTR8</accession>
<sequence length="85" mass="10231">MKSHAKKRKINQRRNPIKMAAKRRKSQSDSKAGDGGWEERRNRYPPIKCQINPTDGSFWNLCRLQFFKRTKFSRQMVAMFRSFHK</sequence>
<feature type="region of interest" description="Disordered" evidence="1">
    <location>
        <begin position="1"/>
        <end position="48"/>
    </location>
</feature>
<comment type="caution">
    <text evidence="2">The sequence shown here is derived from an EMBL/GenBank/DDBJ whole genome shotgun (WGS) entry which is preliminary data.</text>
</comment>
<dbReference type="AlphaFoldDB" id="A0AAV4TTR8"/>
<evidence type="ECO:0000256" key="1">
    <source>
        <dbReference type="SAM" id="MobiDB-lite"/>
    </source>
</evidence>